<evidence type="ECO:0000259" key="4">
    <source>
        <dbReference type="SMART" id="SM00796"/>
    </source>
</evidence>
<dbReference type="SMART" id="SM00796">
    <property type="entry name" value="AHS1"/>
    <property type="match status" value="1"/>
</dbReference>
<evidence type="ECO:0000256" key="3">
    <source>
        <dbReference type="ARBA" id="ARBA00022840"/>
    </source>
</evidence>
<dbReference type="Gene3D" id="2.40.100.10">
    <property type="entry name" value="Cyclophilin-like"/>
    <property type="match status" value="1"/>
</dbReference>
<proteinExistence type="predicted"/>
<accession>A0A1G5JYQ8</accession>
<dbReference type="Pfam" id="PF02682">
    <property type="entry name" value="CT_C_D"/>
    <property type="match status" value="1"/>
</dbReference>
<dbReference type="GO" id="GO:0005524">
    <property type="term" value="F:ATP binding"/>
    <property type="evidence" value="ECO:0007669"/>
    <property type="project" value="UniProtKB-KW"/>
</dbReference>
<dbReference type="NCBIfam" id="TIGR00370">
    <property type="entry name" value="5-oxoprolinase subunit PxpB"/>
    <property type="match status" value="1"/>
</dbReference>
<dbReference type="SUPFAM" id="SSF160467">
    <property type="entry name" value="PH0987 N-terminal domain-like"/>
    <property type="match status" value="1"/>
</dbReference>
<evidence type="ECO:0000256" key="2">
    <source>
        <dbReference type="ARBA" id="ARBA00022801"/>
    </source>
</evidence>
<dbReference type="EMBL" id="FMUS01000022">
    <property type="protein sequence ID" value="SCY93456.1"/>
    <property type="molecule type" value="Genomic_DNA"/>
</dbReference>
<gene>
    <name evidence="5" type="ORF">SAMN03080606_03133</name>
</gene>
<feature type="domain" description="Carboxyltransferase" evidence="4">
    <location>
        <begin position="4"/>
        <end position="207"/>
    </location>
</feature>
<evidence type="ECO:0000313" key="6">
    <source>
        <dbReference type="Proteomes" id="UP000198636"/>
    </source>
</evidence>
<name>A0A1G5JYQ8_9FIRM</name>
<keyword evidence="3" id="KW-0067">ATP-binding</keyword>
<dbReference type="AlphaFoldDB" id="A0A1G5JYQ8"/>
<dbReference type="InterPro" id="IPR029000">
    <property type="entry name" value="Cyclophilin-like_dom_sf"/>
</dbReference>
<protein>
    <submittedName>
        <fullName evidence="5">Sensor histidine kinase inhibitor, KipI family</fullName>
    </submittedName>
</protein>
<dbReference type="PANTHER" id="PTHR34698:SF2">
    <property type="entry name" value="5-OXOPROLINASE SUBUNIT B"/>
    <property type="match status" value="1"/>
</dbReference>
<dbReference type="SUPFAM" id="SSF50891">
    <property type="entry name" value="Cyclophilin-like"/>
    <property type="match status" value="1"/>
</dbReference>
<dbReference type="GO" id="GO:0016787">
    <property type="term" value="F:hydrolase activity"/>
    <property type="evidence" value="ECO:0007669"/>
    <property type="project" value="UniProtKB-KW"/>
</dbReference>
<reference evidence="5 6" key="1">
    <citation type="submission" date="2016-10" db="EMBL/GenBank/DDBJ databases">
        <authorList>
            <person name="de Groot N.N."/>
        </authorList>
    </citation>
    <scope>NUCLEOTIDE SEQUENCE [LARGE SCALE GENOMIC DNA]</scope>
    <source>
        <strain evidence="5 6">DSM 18978</strain>
    </source>
</reference>
<dbReference type="Gene3D" id="3.30.1360.40">
    <property type="match status" value="1"/>
</dbReference>
<dbReference type="Proteomes" id="UP000198636">
    <property type="component" value="Unassembled WGS sequence"/>
</dbReference>
<keyword evidence="1" id="KW-0547">Nucleotide-binding</keyword>
<keyword evidence="6" id="KW-1185">Reference proteome</keyword>
<dbReference type="InterPro" id="IPR003833">
    <property type="entry name" value="CT_C_D"/>
</dbReference>
<sequence>MEKLKYVPSGDNGVLIVFGNEINVDINNKIRSFTHLLYMEQDYFSEITELIPAYTSVLLMYNPLKINYSTMINKLKELEKKSGGIILPPPDVVHIPVVYGGDFGPDLKNVSDHCGLSIEEVITIHSTTNYLIYMIGFTPGFPYLGGMSERIATPRLKIPREKILTGSVGIAGNQTGVYPIESPGGWQIIGRTPLKIFNPETEPYVLLKAGQYIKFEPINMNDYLKIEREIEDGLYQVKCTMKGSD</sequence>
<dbReference type="RefSeq" id="WP_091545442.1">
    <property type="nucleotide sequence ID" value="NZ_FMUS01000022.1"/>
</dbReference>
<dbReference type="PANTHER" id="PTHR34698">
    <property type="entry name" value="5-OXOPROLINASE SUBUNIT B"/>
    <property type="match status" value="1"/>
</dbReference>
<dbReference type="STRING" id="1120976.SAMN03080606_03133"/>
<evidence type="ECO:0000313" key="5">
    <source>
        <dbReference type="EMBL" id="SCY93456.1"/>
    </source>
</evidence>
<evidence type="ECO:0000256" key="1">
    <source>
        <dbReference type="ARBA" id="ARBA00022741"/>
    </source>
</evidence>
<organism evidence="5 6">
    <name type="scientific">Alkaliphilus peptidifermentans DSM 18978</name>
    <dbReference type="NCBI Taxonomy" id="1120976"/>
    <lineage>
        <taxon>Bacteria</taxon>
        <taxon>Bacillati</taxon>
        <taxon>Bacillota</taxon>
        <taxon>Clostridia</taxon>
        <taxon>Peptostreptococcales</taxon>
        <taxon>Natronincolaceae</taxon>
        <taxon>Alkaliphilus</taxon>
    </lineage>
</organism>
<keyword evidence="2" id="KW-0378">Hydrolase</keyword>
<dbReference type="InterPro" id="IPR010016">
    <property type="entry name" value="PxpB"/>
</dbReference>
<dbReference type="OrthoDB" id="9778567at2"/>